<dbReference type="EMBL" id="JABANE010000093">
    <property type="protein sequence ID" value="NME71320.1"/>
    <property type="molecule type" value="Genomic_DNA"/>
</dbReference>
<dbReference type="InterPro" id="IPR029045">
    <property type="entry name" value="ClpP/crotonase-like_dom_sf"/>
</dbReference>
<protein>
    <recommendedName>
        <fullName evidence="1">Tail specific protease domain-containing protein</fullName>
    </recommendedName>
</protein>
<dbReference type="PANTHER" id="PTHR32060:SF22">
    <property type="entry name" value="CARBOXYL-TERMINAL-PROCESSING PEPTIDASE 3, CHLOROPLASTIC"/>
    <property type="match status" value="1"/>
</dbReference>
<proteinExistence type="predicted"/>
<gene>
    <name evidence="2" type="ORF">HHU12_25365</name>
</gene>
<comment type="caution">
    <text evidence="2">The sequence shown here is derived from an EMBL/GenBank/DDBJ whole genome shotgun (WGS) entry which is preliminary data.</text>
</comment>
<dbReference type="GO" id="GO:0004175">
    <property type="term" value="F:endopeptidase activity"/>
    <property type="evidence" value="ECO:0007669"/>
    <property type="project" value="TreeGrafter"/>
</dbReference>
<dbReference type="Proteomes" id="UP000576082">
    <property type="component" value="Unassembled WGS sequence"/>
</dbReference>
<evidence type="ECO:0000313" key="2">
    <source>
        <dbReference type="EMBL" id="NME71320.1"/>
    </source>
</evidence>
<accession>A0A7X9XC29</accession>
<evidence type="ECO:0000259" key="1">
    <source>
        <dbReference type="Pfam" id="PF03572"/>
    </source>
</evidence>
<dbReference type="Gene3D" id="3.90.226.10">
    <property type="entry name" value="2-enoyl-CoA Hydratase, Chain A, domain 1"/>
    <property type="match status" value="1"/>
</dbReference>
<dbReference type="PANTHER" id="PTHR32060">
    <property type="entry name" value="TAIL-SPECIFIC PROTEASE"/>
    <property type="match status" value="1"/>
</dbReference>
<dbReference type="Pfam" id="PF03572">
    <property type="entry name" value="Peptidase_S41"/>
    <property type="match status" value="1"/>
</dbReference>
<name>A0A7X9XC29_9BACT</name>
<reference evidence="2 3" key="1">
    <citation type="submission" date="2020-04" db="EMBL/GenBank/DDBJ databases">
        <title>Flammeovirga sp. SR4, a novel species isolated from seawater.</title>
        <authorList>
            <person name="Wang X."/>
        </authorList>
    </citation>
    <scope>NUCLEOTIDE SEQUENCE [LARGE SCALE GENOMIC DNA]</scope>
    <source>
        <strain evidence="2 3">ATCC 23126</strain>
    </source>
</reference>
<feature type="domain" description="Tail specific protease" evidence="1">
    <location>
        <begin position="242"/>
        <end position="449"/>
    </location>
</feature>
<dbReference type="AlphaFoldDB" id="A0A7X9XC29"/>
<dbReference type="RefSeq" id="WP_169659535.1">
    <property type="nucleotide sequence ID" value="NZ_JABANE010000093.1"/>
</dbReference>
<sequence>MLRSILSFLLCTISLTVVGQRTLSVDKIHEDFDFLITELKLQHQGLYQYVDSSQVNLALDSIRNTIHEPLTKLDFYQKLRCVIGLTNEAHTSISLPKKEMIKLGLSNTILPIGVMVLDNNLVLTQNFGKPIPKELLGAKILKINGVEIHEILKNIYTLLPTDGFNETARKEWIAGVIFSLLYRIEYGAFSEFKLEVEGVNNKKVDLVLSSLRLTKFKGKNKQFEEHDYDYEEFVFEQVNDSIAYLSVPSFDKSATDFESFYRSSFHKIDSLNITHLIIDVQHNGGGEEGNENLLFSYLSDSVIQKYKRVTMMDKPYQKNKNDEGIIEDKWAFKDGLGYRGDFTLWSDYYSNLGYKKPDPSLLFKGKVYVLTSGLTFSGGAEFSSLVRMTNRGIFIGEETGGTYQGNVSGYSEYVKLPHSKIEVSIPTVHFQINVNPEKEGYGVIPDYTVTNHREDYLSGKNSRKEFAIELIKNKKTLIVE</sequence>
<organism evidence="2 3">
    <name type="scientific">Flammeovirga aprica JL-4</name>
    <dbReference type="NCBI Taxonomy" id="694437"/>
    <lineage>
        <taxon>Bacteria</taxon>
        <taxon>Pseudomonadati</taxon>
        <taxon>Bacteroidota</taxon>
        <taxon>Cytophagia</taxon>
        <taxon>Cytophagales</taxon>
        <taxon>Flammeovirgaceae</taxon>
        <taxon>Flammeovirga</taxon>
    </lineage>
</organism>
<dbReference type="SUPFAM" id="SSF52096">
    <property type="entry name" value="ClpP/crotonase"/>
    <property type="match status" value="1"/>
</dbReference>
<dbReference type="GO" id="GO:0006508">
    <property type="term" value="P:proteolysis"/>
    <property type="evidence" value="ECO:0007669"/>
    <property type="project" value="InterPro"/>
</dbReference>
<keyword evidence="3" id="KW-1185">Reference proteome</keyword>
<dbReference type="GO" id="GO:0008236">
    <property type="term" value="F:serine-type peptidase activity"/>
    <property type="evidence" value="ECO:0007669"/>
    <property type="project" value="InterPro"/>
</dbReference>
<evidence type="ECO:0000313" key="3">
    <source>
        <dbReference type="Proteomes" id="UP000576082"/>
    </source>
</evidence>
<dbReference type="InterPro" id="IPR005151">
    <property type="entry name" value="Tail-specific_protease"/>
</dbReference>